<dbReference type="InterPro" id="IPR032710">
    <property type="entry name" value="NTF2-like_dom_sf"/>
</dbReference>
<dbReference type="SUPFAM" id="SSF54427">
    <property type="entry name" value="NTF2-like"/>
    <property type="match status" value="1"/>
</dbReference>
<evidence type="ECO:0000259" key="1">
    <source>
        <dbReference type="Pfam" id="PF12680"/>
    </source>
</evidence>
<dbReference type="Gene3D" id="3.10.450.50">
    <property type="match status" value="1"/>
</dbReference>
<organism evidence="2 3">
    <name type="scientific">Paracoccus nototheniae</name>
    <dbReference type="NCBI Taxonomy" id="2489002"/>
    <lineage>
        <taxon>Bacteria</taxon>
        <taxon>Pseudomonadati</taxon>
        <taxon>Pseudomonadota</taxon>
        <taxon>Alphaproteobacteria</taxon>
        <taxon>Rhodobacterales</taxon>
        <taxon>Paracoccaceae</taxon>
        <taxon>Paracoccus</taxon>
    </lineage>
</organism>
<dbReference type="RefSeq" id="WP_131576259.1">
    <property type="nucleotide sequence ID" value="NZ_CBCSAJ010000048.1"/>
</dbReference>
<evidence type="ECO:0000313" key="3">
    <source>
        <dbReference type="Proteomes" id="UP001597302"/>
    </source>
</evidence>
<accession>A0ABW4E1T6</accession>
<reference evidence="3" key="1">
    <citation type="journal article" date="2019" name="Int. J. Syst. Evol. Microbiol.">
        <title>The Global Catalogue of Microorganisms (GCM) 10K type strain sequencing project: providing services to taxonomists for standard genome sequencing and annotation.</title>
        <authorList>
            <consortium name="The Broad Institute Genomics Platform"/>
            <consortium name="The Broad Institute Genome Sequencing Center for Infectious Disease"/>
            <person name="Wu L."/>
            <person name="Ma J."/>
        </authorList>
    </citation>
    <scope>NUCLEOTIDE SEQUENCE [LARGE SCALE GENOMIC DNA]</scope>
    <source>
        <strain evidence="3">CCM 8875</strain>
    </source>
</reference>
<dbReference type="EMBL" id="JBHTOQ010000034">
    <property type="protein sequence ID" value="MFD1482659.1"/>
    <property type="molecule type" value="Genomic_DNA"/>
</dbReference>
<sequence length="120" mass="13006">MDHEAKMHANLEKVFGERDAARRLDAIRAIYAEAADLHEPLASAKGHAAINSAVTELLSQIPANFSFSAVRPALSLNHIARLQWQLSGPDGTVAATGTDVAHFEDGRIRALYVFIDQKGT</sequence>
<comment type="caution">
    <text evidence="2">The sequence shown here is derived from an EMBL/GenBank/DDBJ whole genome shotgun (WGS) entry which is preliminary data.</text>
</comment>
<dbReference type="Pfam" id="PF12680">
    <property type="entry name" value="SnoaL_2"/>
    <property type="match status" value="1"/>
</dbReference>
<name>A0ABW4E1T6_9RHOB</name>
<gene>
    <name evidence="2" type="ORF">ACFQ5P_15295</name>
</gene>
<dbReference type="InterPro" id="IPR037401">
    <property type="entry name" value="SnoaL-like"/>
</dbReference>
<proteinExistence type="predicted"/>
<keyword evidence="3" id="KW-1185">Reference proteome</keyword>
<protein>
    <submittedName>
        <fullName evidence="2">Nuclear transport factor 2 family protein</fullName>
    </submittedName>
</protein>
<feature type="domain" description="SnoaL-like" evidence="1">
    <location>
        <begin position="20"/>
        <end position="109"/>
    </location>
</feature>
<evidence type="ECO:0000313" key="2">
    <source>
        <dbReference type="EMBL" id="MFD1482659.1"/>
    </source>
</evidence>
<dbReference type="Proteomes" id="UP001597302">
    <property type="component" value="Unassembled WGS sequence"/>
</dbReference>